<feature type="transmembrane region" description="Helical" evidence="1">
    <location>
        <begin position="77"/>
        <end position="96"/>
    </location>
</feature>
<dbReference type="EMBL" id="ASPP01010360">
    <property type="protein sequence ID" value="ETO22922.1"/>
    <property type="molecule type" value="Genomic_DNA"/>
</dbReference>
<proteinExistence type="predicted"/>
<accession>X6NC88</accession>
<keyword evidence="1" id="KW-1133">Transmembrane helix</keyword>
<dbReference type="Proteomes" id="UP000023152">
    <property type="component" value="Unassembled WGS sequence"/>
</dbReference>
<protein>
    <submittedName>
        <fullName evidence="2">Uncharacterized protein</fullName>
    </submittedName>
</protein>
<gene>
    <name evidence="2" type="ORF">RFI_14269</name>
</gene>
<keyword evidence="1" id="KW-0472">Membrane</keyword>
<evidence type="ECO:0000256" key="1">
    <source>
        <dbReference type="SAM" id="Phobius"/>
    </source>
</evidence>
<keyword evidence="1" id="KW-0812">Transmembrane</keyword>
<dbReference type="AlphaFoldDB" id="X6NC88"/>
<reference evidence="2 3" key="1">
    <citation type="journal article" date="2013" name="Curr. Biol.">
        <title>The Genome of the Foraminiferan Reticulomyxa filosa.</title>
        <authorList>
            <person name="Glockner G."/>
            <person name="Hulsmann N."/>
            <person name="Schleicher M."/>
            <person name="Noegel A.A."/>
            <person name="Eichinger L."/>
            <person name="Gallinger C."/>
            <person name="Pawlowski J."/>
            <person name="Sierra R."/>
            <person name="Euteneuer U."/>
            <person name="Pillet L."/>
            <person name="Moustafa A."/>
            <person name="Platzer M."/>
            <person name="Groth M."/>
            <person name="Szafranski K."/>
            <person name="Schliwa M."/>
        </authorList>
    </citation>
    <scope>NUCLEOTIDE SEQUENCE [LARGE SCALE GENOMIC DNA]</scope>
</reference>
<comment type="caution">
    <text evidence="2">The sequence shown here is derived from an EMBL/GenBank/DDBJ whole genome shotgun (WGS) entry which is preliminary data.</text>
</comment>
<evidence type="ECO:0000313" key="2">
    <source>
        <dbReference type="EMBL" id="ETO22922.1"/>
    </source>
</evidence>
<sequence length="113" mass="13563">MMKKRTEEEEKTLLSLNGEERQKYYETRIRNRERLGAELNDYLPLLAFRNDRKLALGTYLMNSDNEQEIKKLTETPVLSFFKFFLMLAFFMFFLFAGRNSELNNNKKLSNFIV</sequence>
<evidence type="ECO:0000313" key="3">
    <source>
        <dbReference type="Proteomes" id="UP000023152"/>
    </source>
</evidence>
<keyword evidence="3" id="KW-1185">Reference proteome</keyword>
<name>X6NC88_RETFI</name>
<organism evidence="2 3">
    <name type="scientific">Reticulomyxa filosa</name>
    <dbReference type="NCBI Taxonomy" id="46433"/>
    <lineage>
        <taxon>Eukaryota</taxon>
        <taxon>Sar</taxon>
        <taxon>Rhizaria</taxon>
        <taxon>Retaria</taxon>
        <taxon>Foraminifera</taxon>
        <taxon>Monothalamids</taxon>
        <taxon>Reticulomyxidae</taxon>
        <taxon>Reticulomyxa</taxon>
    </lineage>
</organism>